<feature type="compositionally biased region" description="Polar residues" evidence="1">
    <location>
        <begin position="213"/>
        <end position="223"/>
    </location>
</feature>
<organism evidence="2 3">
    <name type="scientific">Apiospora phragmitis</name>
    <dbReference type="NCBI Taxonomy" id="2905665"/>
    <lineage>
        <taxon>Eukaryota</taxon>
        <taxon>Fungi</taxon>
        <taxon>Dikarya</taxon>
        <taxon>Ascomycota</taxon>
        <taxon>Pezizomycotina</taxon>
        <taxon>Sordariomycetes</taxon>
        <taxon>Xylariomycetidae</taxon>
        <taxon>Amphisphaeriales</taxon>
        <taxon>Apiosporaceae</taxon>
        <taxon>Apiospora</taxon>
    </lineage>
</organism>
<feature type="compositionally biased region" description="Acidic residues" evidence="1">
    <location>
        <begin position="372"/>
        <end position="397"/>
    </location>
</feature>
<feature type="compositionally biased region" description="Basic and acidic residues" evidence="1">
    <location>
        <begin position="435"/>
        <end position="445"/>
    </location>
</feature>
<feature type="compositionally biased region" description="Acidic residues" evidence="1">
    <location>
        <begin position="233"/>
        <end position="243"/>
    </location>
</feature>
<feature type="compositionally biased region" description="Pro residues" evidence="1">
    <location>
        <begin position="480"/>
        <end position="489"/>
    </location>
</feature>
<feature type="compositionally biased region" description="Basic and acidic residues" evidence="1">
    <location>
        <begin position="416"/>
        <end position="428"/>
    </location>
</feature>
<proteinExistence type="predicted"/>
<reference evidence="2 3" key="1">
    <citation type="submission" date="2023-01" db="EMBL/GenBank/DDBJ databases">
        <title>Analysis of 21 Apiospora genomes using comparative genomics revels a genus with tremendous synthesis potential of carbohydrate active enzymes and secondary metabolites.</title>
        <authorList>
            <person name="Sorensen T."/>
        </authorList>
    </citation>
    <scope>NUCLEOTIDE SEQUENCE [LARGE SCALE GENOMIC DNA]</scope>
    <source>
        <strain evidence="2 3">CBS 135458</strain>
    </source>
</reference>
<feature type="compositionally biased region" description="Low complexity" evidence="1">
    <location>
        <begin position="355"/>
        <end position="371"/>
    </location>
</feature>
<feature type="compositionally biased region" description="Low complexity" evidence="1">
    <location>
        <begin position="490"/>
        <end position="502"/>
    </location>
</feature>
<gene>
    <name evidence="2" type="ORF">PG994_006254</name>
</gene>
<evidence type="ECO:0000313" key="2">
    <source>
        <dbReference type="EMBL" id="KAK8069638.1"/>
    </source>
</evidence>
<accession>A0ABR1VEL8</accession>
<dbReference type="Proteomes" id="UP001480595">
    <property type="component" value="Unassembled WGS sequence"/>
</dbReference>
<feature type="compositionally biased region" description="Acidic residues" evidence="1">
    <location>
        <begin position="281"/>
        <end position="292"/>
    </location>
</feature>
<evidence type="ECO:0000256" key="1">
    <source>
        <dbReference type="SAM" id="MobiDB-lite"/>
    </source>
</evidence>
<comment type="caution">
    <text evidence="2">The sequence shown here is derived from an EMBL/GenBank/DDBJ whole genome shotgun (WGS) entry which is preliminary data.</text>
</comment>
<feature type="compositionally biased region" description="Basic and acidic residues" evidence="1">
    <location>
        <begin position="519"/>
        <end position="528"/>
    </location>
</feature>
<feature type="region of interest" description="Disordered" evidence="1">
    <location>
        <begin position="197"/>
        <end position="599"/>
    </location>
</feature>
<sequence length="599" mass="65106">MKGIGSRLERIVNVELFWHGAIMPRHPSLVNQRTIPLQFFCDTRRLKTLVIHVQELDERRTRRKYEIQGENENSGVPYDGSGLDLKDSFKVLMENTRIQPNHRQYRSIRTMHGLDFIYQLREMTYVRIREAQGKTVRQNIRDWSAVDDINSVVTRRKEPDYAFASELENLSPIGGLGNFVPTEDDKQIVRRWYADNDPIGDIVGDDDDGDTISVMSSEARSTPSVNGGGDNDSGVDVEMDDGNLDPNNGEDVADLGGPENDSAIDDINDGIDQVDLRDDSESVDEDAEDDSDNVSTTTDSSGDSDDSSRPHNTQVTGITSDYSTAANYVSAGQSSRRRASTVSSSTADAGDDAGDLGVIDVDQDNASGSEDNNSDNDENGEDEINEDEDGEDENDAADSEKGDGGSESSSMFVPQDDDRSSLFVRSDRASTYFKTDTDEEKHKIIDLTSDDNAGPSRLAAAVDESDGGSTEIKDESSGPGPGPSRPGPSPSRAAAPLAGSSLNVPMEIDEDDNNNKPSQETDRTRTLDYSDVESVSSSWRGGPSPSVASSIFKRRCFSPYAGSENQRSPKRLRTETPSESGASASEAGTTPDTPISIED</sequence>
<keyword evidence="3" id="KW-1185">Reference proteome</keyword>
<dbReference type="RefSeq" id="XP_066716932.1">
    <property type="nucleotide sequence ID" value="XM_066857663.1"/>
</dbReference>
<evidence type="ECO:0000313" key="3">
    <source>
        <dbReference type="Proteomes" id="UP001480595"/>
    </source>
</evidence>
<name>A0ABR1VEL8_9PEZI</name>
<protein>
    <submittedName>
        <fullName evidence="2">Uncharacterized protein</fullName>
    </submittedName>
</protein>
<dbReference type="GeneID" id="92090726"/>
<dbReference type="EMBL" id="JAQQWL010000006">
    <property type="protein sequence ID" value="KAK8069638.1"/>
    <property type="molecule type" value="Genomic_DNA"/>
</dbReference>
<feature type="compositionally biased region" description="Polar residues" evidence="1">
    <location>
        <begin position="310"/>
        <end position="333"/>
    </location>
</feature>
<feature type="compositionally biased region" description="Low complexity" evidence="1">
    <location>
        <begin position="575"/>
        <end position="591"/>
    </location>
</feature>